<evidence type="ECO:0000313" key="3">
    <source>
        <dbReference type="EMBL" id="MCW6533351.1"/>
    </source>
</evidence>
<name>A0AA41ZAZ1_9SPHN</name>
<dbReference type="InterPro" id="IPR032710">
    <property type="entry name" value="NTF2-like_dom_sf"/>
</dbReference>
<evidence type="ECO:0000256" key="2">
    <source>
        <dbReference type="ARBA" id="ARBA00023002"/>
    </source>
</evidence>
<comment type="caution">
    <text evidence="3">The sequence shown here is derived from an EMBL/GenBank/DDBJ whole genome shotgun (WGS) entry which is preliminary data.</text>
</comment>
<dbReference type="Proteomes" id="UP001165565">
    <property type="component" value="Unassembled WGS sequence"/>
</dbReference>
<gene>
    <name evidence="3" type="ORF">NEE01_00995</name>
</gene>
<comment type="similarity">
    <text evidence="1">Belongs to the bacterial ring-hydroxylating dioxygenase beta subunit family.</text>
</comment>
<evidence type="ECO:0000256" key="1">
    <source>
        <dbReference type="ARBA" id="ARBA00009570"/>
    </source>
</evidence>
<dbReference type="SUPFAM" id="SSF54427">
    <property type="entry name" value="NTF2-like"/>
    <property type="match status" value="1"/>
</dbReference>
<keyword evidence="2" id="KW-0560">Oxidoreductase</keyword>
<dbReference type="PANTHER" id="PTHR41534:SF1">
    <property type="entry name" value="BLR3401 PROTEIN"/>
    <property type="match status" value="1"/>
</dbReference>
<accession>A0AA41ZAZ1</accession>
<sequence>MMLTPDTAAAILYREAECLDGYEWDAWLDLYAEDAVFWLPAWKNETETTSDPESELSLIYYRGRGNLADRVWRARSGQSVASAPRMRTVHLITNVRLAEADAASAVVASNVAVHLFDKRAGRSHAFFGRYRHELRFDGQNWLIAAKTIVLLNDTIPTVLDFYCI</sequence>
<dbReference type="EMBL" id="JANFAV010000001">
    <property type="protein sequence ID" value="MCW6533351.1"/>
    <property type="molecule type" value="Genomic_DNA"/>
</dbReference>
<dbReference type="InterPro" id="IPR000391">
    <property type="entry name" value="Rng_hydr_dOase-bsu"/>
</dbReference>
<reference evidence="3" key="1">
    <citation type="submission" date="2022-06" db="EMBL/GenBank/DDBJ databases">
        <title>Sphingomonas sp. nov. isolated from rhizosphere soil of tomato.</title>
        <authorList>
            <person name="Dong H."/>
            <person name="Gao R."/>
        </authorList>
    </citation>
    <scope>NUCLEOTIDE SEQUENCE</scope>
    <source>
        <strain evidence="3">MMSM24</strain>
    </source>
</reference>
<keyword evidence="4" id="KW-1185">Reference proteome</keyword>
<proteinExistence type="inferred from homology"/>
<dbReference type="PANTHER" id="PTHR41534">
    <property type="entry name" value="BLR3401 PROTEIN"/>
    <property type="match status" value="1"/>
</dbReference>
<protein>
    <submittedName>
        <fullName evidence="3">Aromatic-ring-hydroxylating dioxygenase subunit beta</fullName>
    </submittedName>
</protein>
<keyword evidence="3" id="KW-0223">Dioxygenase</keyword>
<dbReference type="Gene3D" id="3.10.450.50">
    <property type="match status" value="1"/>
</dbReference>
<organism evidence="3 4">
    <name type="scientific">Sphingomonas lycopersici</name>
    <dbReference type="NCBI Taxonomy" id="2951807"/>
    <lineage>
        <taxon>Bacteria</taxon>
        <taxon>Pseudomonadati</taxon>
        <taxon>Pseudomonadota</taxon>
        <taxon>Alphaproteobacteria</taxon>
        <taxon>Sphingomonadales</taxon>
        <taxon>Sphingomonadaceae</taxon>
        <taxon>Sphingomonas</taxon>
    </lineage>
</organism>
<dbReference type="GO" id="GO:0051213">
    <property type="term" value="F:dioxygenase activity"/>
    <property type="evidence" value="ECO:0007669"/>
    <property type="project" value="UniProtKB-KW"/>
</dbReference>
<dbReference type="CDD" id="cd00667">
    <property type="entry name" value="ring_hydroxylating_dioxygenases_beta"/>
    <property type="match status" value="1"/>
</dbReference>
<evidence type="ECO:0000313" key="4">
    <source>
        <dbReference type="Proteomes" id="UP001165565"/>
    </source>
</evidence>
<dbReference type="GO" id="GO:0019380">
    <property type="term" value="P:3-phenylpropionate catabolic process"/>
    <property type="evidence" value="ECO:0007669"/>
    <property type="project" value="TreeGrafter"/>
</dbReference>
<dbReference type="RefSeq" id="WP_265267385.1">
    <property type="nucleotide sequence ID" value="NZ_JANFAV010000001.1"/>
</dbReference>
<dbReference type="AlphaFoldDB" id="A0AA41ZAZ1"/>
<dbReference type="Pfam" id="PF00866">
    <property type="entry name" value="Ring_hydroxyl_B"/>
    <property type="match status" value="1"/>
</dbReference>